<dbReference type="InterPro" id="IPR029062">
    <property type="entry name" value="Class_I_gatase-like"/>
</dbReference>
<dbReference type="EMBL" id="QZEW01000011">
    <property type="protein sequence ID" value="RJL20221.1"/>
    <property type="molecule type" value="Genomic_DNA"/>
</dbReference>
<dbReference type="Pfam" id="PF06283">
    <property type="entry name" value="ThuA"/>
    <property type="match status" value="1"/>
</dbReference>
<reference evidence="3" key="1">
    <citation type="submission" date="2018-09" db="EMBL/GenBank/DDBJ databases">
        <title>Paracoccus onubensis nov. sp. a moderate halophilic bacterium isolated from Gruta de las Maravillas (Aracena, Spain).</title>
        <authorList>
            <person name="Jurado V."/>
            <person name="Gutierrez-Patricio S."/>
            <person name="Gonzalez-Pimentel J.L."/>
            <person name="Miller A.Z."/>
            <person name="Laiz L."/>
            <person name="Saiz-Jimenez C."/>
        </authorList>
    </citation>
    <scope>NUCLEOTIDE SEQUENCE [LARGE SCALE GENOMIC DNA]</scope>
    <source>
        <strain evidence="3">DSM 26381</strain>
    </source>
</reference>
<sequence length="250" mass="28620">MRPVRRVLLVVGGLYHDFDFVRLELLAQLARHEHLRVDLRHDYSDLAALERCDALITYTSALLPDAAQTAALADWVGRGGRWFALHGTNSAIQIRPDGKVLTPEMEPLLFDLLGSQFLAHPVPGRYRIRPVEAHPLTEGIEAFFLEDEHYLQRHAEGNLVLLASEFQGETTLFQTRDWPKGQHQSFYLRPRGKGGVLYLTPGHARGRYDMQPLAETYPFVERGAWILPVFHRLIRRGIAWLDRDLPETMP</sequence>
<protein>
    <submittedName>
        <fullName evidence="2">ThuA domain-containing protein</fullName>
    </submittedName>
</protein>
<proteinExistence type="predicted"/>
<dbReference type="InterPro" id="IPR029010">
    <property type="entry name" value="ThuA-like"/>
</dbReference>
<dbReference type="Proteomes" id="UP000283587">
    <property type="component" value="Unassembled WGS sequence"/>
</dbReference>
<comment type="caution">
    <text evidence="2">The sequence shown here is derived from an EMBL/GenBank/DDBJ whole genome shotgun (WGS) entry which is preliminary data.</text>
</comment>
<organism evidence="2 3">
    <name type="scientific">Paracoccus siganidrum</name>
    <dbReference type="NCBI Taxonomy" id="1276757"/>
    <lineage>
        <taxon>Bacteria</taxon>
        <taxon>Pseudomonadati</taxon>
        <taxon>Pseudomonadota</taxon>
        <taxon>Alphaproteobacteria</taxon>
        <taxon>Rhodobacterales</taxon>
        <taxon>Paracoccaceae</taxon>
        <taxon>Paracoccus</taxon>
    </lineage>
</organism>
<feature type="domain" description="ThuA-like" evidence="1">
    <location>
        <begin position="6"/>
        <end position="211"/>
    </location>
</feature>
<evidence type="ECO:0000259" key="1">
    <source>
        <dbReference type="Pfam" id="PF06283"/>
    </source>
</evidence>
<name>A0A419AAS1_9RHOB</name>
<gene>
    <name evidence="2" type="ORF">D3P05_03460</name>
</gene>
<dbReference type="AlphaFoldDB" id="A0A419AAS1"/>
<dbReference type="Gene3D" id="3.40.50.880">
    <property type="match status" value="1"/>
</dbReference>
<accession>A0A419AAS1</accession>
<dbReference type="OrthoDB" id="9785923at2"/>
<evidence type="ECO:0000313" key="3">
    <source>
        <dbReference type="Proteomes" id="UP000283587"/>
    </source>
</evidence>
<keyword evidence="3" id="KW-1185">Reference proteome</keyword>
<dbReference type="SUPFAM" id="SSF52317">
    <property type="entry name" value="Class I glutamine amidotransferase-like"/>
    <property type="match status" value="1"/>
</dbReference>
<evidence type="ECO:0000313" key="2">
    <source>
        <dbReference type="EMBL" id="RJL20221.1"/>
    </source>
</evidence>
<dbReference type="RefSeq" id="WP_119896793.1">
    <property type="nucleotide sequence ID" value="NZ_QNRC01000022.1"/>
</dbReference>